<organism evidence="2 3">
    <name type="scientific">Cardiocondyla obscurior</name>
    <dbReference type="NCBI Taxonomy" id="286306"/>
    <lineage>
        <taxon>Eukaryota</taxon>
        <taxon>Metazoa</taxon>
        <taxon>Ecdysozoa</taxon>
        <taxon>Arthropoda</taxon>
        <taxon>Hexapoda</taxon>
        <taxon>Insecta</taxon>
        <taxon>Pterygota</taxon>
        <taxon>Neoptera</taxon>
        <taxon>Endopterygota</taxon>
        <taxon>Hymenoptera</taxon>
        <taxon>Apocrita</taxon>
        <taxon>Aculeata</taxon>
        <taxon>Formicoidea</taxon>
        <taxon>Formicidae</taxon>
        <taxon>Myrmicinae</taxon>
        <taxon>Cardiocondyla</taxon>
    </lineage>
</organism>
<feature type="compositionally biased region" description="Polar residues" evidence="1">
    <location>
        <begin position="104"/>
        <end position="118"/>
    </location>
</feature>
<gene>
    <name evidence="2" type="ORF">PUN28_020542</name>
</gene>
<feature type="compositionally biased region" description="Basic residues" evidence="1">
    <location>
        <begin position="91"/>
        <end position="100"/>
    </location>
</feature>
<proteinExistence type="predicted"/>
<evidence type="ECO:0000256" key="1">
    <source>
        <dbReference type="SAM" id="MobiDB-lite"/>
    </source>
</evidence>
<name>A0AAW2E4J9_9HYME</name>
<protein>
    <submittedName>
        <fullName evidence="2">Uncharacterized protein</fullName>
    </submittedName>
</protein>
<accession>A0AAW2E4J9</accession>
<dbReference type="AlphaFoldDB" id="A0AAW2E4J9"/>
<dbReference type="EMBL" id="JADYXP020000048">
    <property type="protein sequence ID" value="KAL0098586.1"/>
    <property type="molecule type" value="Genomic_DNA"/>
</dbReference>
<keyword evidence="3" id="KW-1185">Reference proteome</keyword>
<sequence length="124" mass="14111">MGEGSTVKELYGEGTHWRGDIREKKMEKGELLIFTIPRLYVIEIPPPYAPLVVDSSPVPAPRSLPHRLEPVFIPYYGPPKRRWIEGEGKKKVQPRKHRKHAETPQASTPHTIRANQATLGWDIG</sequence>
<reference evidence="2 3" key="1">
    <citation type="submission" date="2023-03" db="EMBL/GenBank/DDBJ databases">
        <title>High recombination rates correlate with genetic variation in Cardiocondyla obscurior ants.</title>
        <authorList>
            <person name="Errbii M."/>
        </authorList>
    </citation>
    <scope>NUCLEOTIDE SEQUENCE [LARGE SCALE GENOMIC DNA]</scope>
    <source>
        <strain evidence="2">Alpha-2009</strain>
        <tissue evidence="2">Whole body</tissue>
    </source>
</reference>
<evidence type="ECO:0000313" key="2">
    <source>
        <dbReference type="EMBL" id="KAL0098586.1"/>
    </source>
</evidence>
<comment type="caution">
    <text evidence="2">The sequence shown here is derived from an EMBL/GenBank/DDBJ whole genome shotgun (WGS) entry which is preliminary data.</text>
</comment>
<dbReference type="Proteomes" id="UP001430953">
    <property type="component" value="Unassembled WGS sequence"/>
</dbReference>
<feature type="region of interest" description="Disordered" evidence="1">
    <location>
        <begin position="84"/>
        <end position="124"/>
    </location>
</feature>
<evidence type="ECO:0000313" key="3">
    <source>
        <dbReference type="Proteomes" id="UP001430953"/>
    </source>
</evidence>